<keyword evidence="3" id="KW-1185">Reference proteome</keyword>
<dbReference type="AlphaFoldDB" id="A0A1E1MS77"/>
<feature type="region of interest" description="Disordered" evidence="1">
    <location>
        <begin position="1"/>
        <end position="22"/>
    </location>
</feature>
<dbReference type="EMBL" id="FJVC01000526">
    <property type="protein sequence ID" value="CZT51949.1"/>
    <property type="molecule type" value="Genomic_DNA"/>
</dbReference>
<organism evidence="2 3">
    <name type="scientific">Rhynchosporium secalis</name>
    <name type="common">Barley scald fungus</name>
    <dbReference type="NCBI Taxonomy" id="38038"/>
    <lineage>
        <taxon>Eukaryota</taxon>
        <taxon>Fungi</taxon>
        <taxon>Dikarya</taxon>
        <taxon>Ascomycota</taxon>
        <taxon>Pezizomycotina</taxon>
        <taxon>Leotiomycetes</taxon>
        <taxon>Helotiales</taxon>
        <taxon>Ploettnerulaceae</taxon>
        <taxon>Rhynchosporium</taxon>
    </lineage>
</organism>
<name>A0A1E1MS77_RHYSE</name>
<feature type="region of interest" description="Disordered" evidence="1">
    <location>
        <begin position="180"/>
        <end position="207"/>
    </location>
</feature>
<protein>
    <submittedName>
        <fullName evidence="2">Uncharacterized protein</fullName>
    </submittedName>
</protein>
<reference evidence="3" key="1">
    <citation type="submission" date="2016-03" db="EMBL/GenBank/DDBJ databases">
        <authorList>
            <person name="Guldener U."/>
        </authorList>
    </citation>
    <scope>NUCLEOTIDE SEQUENCE [LARGE SCALE GENOMIC DNA]</scope>
</reference>
<gene>
    <name evidence="2" type="ORF">RSE6_13176</name>
</gene>
<evidence type="ECO:0000256" key="1">
    <source>
        <dbReference type="SAM" id="MobiDB-lite"/>
    </source>
</evidence>
<evidence type="ECO:0000313" key="2">
    <source>
        <dbReference type="EMBL" id="CZT51949.1"/>
    </source>
</evidence>
<dbReference type="Proteomes" id="UP000177625">
    <property type="component" value="Unassembled WGS sequence"/>
</dbReference>
<sequence length="207" mass="24031">MEKKKKRKEGKEGEEGRRGFNKVRKTSIEYERIPADKYDSSSAFVLFWTIHRGYDYCNTSRPQYEARYFGKPVRENFSEGERKLNERLMVIHAPQPQYQARPDHPLLTYPPFPNIPNTHLPASKLQLAYSSRRGALPHKKIPNYLQVPTYLTTYTAKPDNNNQHHTNPSSLHKARNHLHIHHKKSPVSRPPSLHPSNSTCPSYSPHA</sequence>
<proteinExistence type="predicted"/>
<evidence type="ECO:0000313" key="3">
    <source>
        <dbReference type="Proteomes" id="UP000177625"/>
    </source>
</evidence>
<feature type="compositionally biased region" description="Polar residues" evidence="1">
    <location>
        <begin position="194"/>
        <end position="207"/>
    </location>
</feature>
<feature type="compositionally biased region" description="Basic and acidic residues" evidence="1">
    <location>
        <begin position="1"/>
        <end position="18"/>
    </location>
</feature>
<accession>A0A1E1MS77</accession>